<comment type="caution">
    <text evidence="1">The sequence shown here is derived from an EMBL/GenBank/DDBJ whole genome shotgun (WGS) entry which is preliminary data.</text>
</comment>
<dbReference type="Proteomes" id="UP000243015">
    <property type="component" value="Unassembled WGS sequence"/>
</dbReference>
<evidence type="ECO:0000313" key="1">
    <source>
        <dbReference type="EMBL" id="OAL67712.1"/>
    </source>
</evidence>
<name>A0A178F5G3_TRIRU</name>
<reference evidence="1 2" key="1">
    <citation type="submission" date="2016-05" db="EMBL/GenBank/DDBJ databases">
        <title>Genome sequencing of Trichophyton rubrum CMCC(F)T1i isolated from hair.</title>
        <authorList>
            <person name="Zhan P."/>
            <person name="Tao Y."/>
            <person name="Liu W."/>
        </authorList>
    </citation>
    <scope>NUCLEOTIDE SEQUENCE [LARGE SCALE GENOMIC DNA]</scope>
    <source>
        <strain evidence="2">CMCC(F)T1i</strain>
    </source>
</reference>
<gene>
    <name evidence="1" type="ORF">A7C99_0843</name>
</gene>
<proteinExistence type="predicted"/>
<sequence>MSRETPFFECVLGDPTANRRAFEGIIGQTSRPRLRVNGKSAQKVKGKGLLISPYGDLGKREQRPGQAAVGWLTLAAQTLASPALPHACLP</sequence>
<organism evidence="1 2">
    <name type="scientific">Trichophyton rubrum</name>
    <name type="common">Athlete's foot fungus</name>
    <name type="synonym">Epidermophyton rubrum</name>
    <dbReference type="NCBI Taxonomy" id="5551"/>
    <lineage>
        <taxon>Eukaryota</taxon>
        <taxon>Fungi</taxon>
        <taxon>Dikarya</taxon>
        <taxon>Ascomycota</taxon>
        <taxon>Pezizomycotina</taxon>
        <taxon>Eurotiomycetes</taxon>
        <taxon>Eurotiomycetidae</taxon>
        <taxon>Onygenales</taxon>
        <taxon>Arthrodermataceae</taxon>
        <taxon>Trichophyton</taxon>
    </lineage>
</organism>
<protein>
    <submittedName>
        <fullName evidence="1">Uncharacterized protein</fullName>
    </submittedName>
</protein>
<dbReference type="EMBL" id="LHPM01000009">
    <property type="protein sequence ID" value="OAL67712.1"/>
    <property type="molecule type" value="Genomic_DNA"/>
</dbReference>
<accession>A0A178F5G3</accession>
<dbReference type="AlphaFoldDB" id="A0A178F5G3"/>
<evidence type="ECO:0000313" key="2">
    <source>
        <dbReference type="Proteomes" id="UP000243015"/>
    </source>
</evidence>